<evidence type="ECO:0000259" key="3">
    <source>
        <dbReference type="PROSITE" id="PS51832"/>
    </source>
</evidence>
<dbReference type="EMBL" id="RSAS01000436">
    <property type="protein sequence ID" value="RRR71658.1"/>
    <property type="molecule type" value="Genomic_DNA"/>
</dbReference>
<organism evidence="4 5">
    <name type="scientific">Candidatus Viridilinea halotolerans</name>
    <dbReference type="NCBI Taxonomy" id="2491704"/>
    <lineage>
        <taxon>Bacteria</taxon>
        <taxon>Bacillati</taxon>
        <taxon>Chloroflexota</taxon>
        <taxon>Chloroflexia</taxon>
        <taxon>Chloroflexales</taxon>
        <taxon>Chloroflexineae</taxon>
        <taxon>Oscillochloridaceae</taxon>
        <taxon>Candidatus Viridilinea</taxon>
    </lineage>
</organism>
<dbReference type="Pfam" id="PF00072">
    <property type="entry name" value="Response_reg"/>
    <property type="match status" value="1"/>
</dbReference>
<feature type="domain" description="HD-GYP" evidence="3">
    <location>
        <begin position="141"/>
        <end position="329"/>
    </location>
</feature>
<dbReference type="SMART" id="SM00448">
    <property type="entry name" value="REC"/>
    <property type="match status" value="1"/>
</dbReference>
<sequence>MQHQAKILIVDDQALGRDIIASALAPDAYALCFASSGMETLALAASIIPDLILLDVMMPGMDGFETCRRLRADRRLAMVPIVMVTALDDSDSRIQGLEAGADDFVGKPFNRAELRARVRTITRLNRFRTLLDERQQAAEELAQAYDATLEGWSRALDLRDHETEGHSRRVTELTVRLAQAMGLTADEIAHIRRGALLHDIGKMGIPDAILRKPGPLNDEEWAVMRTHPTLAYELLAPIVYLQPALAIPLFHHEKWNGAGYPQGLVGETIPLPARIFAVVDVWDALTNDRPYRQASPVAEVLDYISAQAGKHFDPNVVEAFLRLMRPNYT</sequence>
<dbReference type="Gene3D" id="1.10.3210.10">
    <property type="entry name" value="Hypothetical protein af1432"/>
    <property type="match status" value="1"/>
</dbReference>
<dbReference type="SUPFAM" id="SSF52172">
    <property type="entry name" value="CheY-like"/>
    <property type="match status" value="1"/>
</dbReference>
<evidence type="ECO:0000259" key="2">
    <source>
        <dbReference type="PROSITE" id="PS50110"/>
    </source>
</evidence>
<dbReference type="GO" id="GO:0000160">
    <property type="term" value="P:phosphorelay signal transduction system"/>
    <property type="evidence" value="ECO:0007669"/>
    <property type="project" value="InterPro"/>
</dbReference>
<dbReference type="PROSITE" id="PS50110">
    <property type="entry name" value="RESPONSE_REGULATORY"/>
    <property type="match status" value="1"/>
</dbReference>
<dbReference type="PANTHER" id="PTHR45228:SF1">
    <property type="entry name" value="CYCLIC DI-GMP PHOSPHODIESTERASE TM_0186"/>
    <property type="match status" value="1"/>
</dbReference>
<dbReference type="Proteomes" id="UP000280307">
    <property type="component" value="Unassembled WGS sequence"/>
</dbReference>
<dbReference type="SUPFAM" id="SSF109604">
    <property type="entry name" value="HD-domain/PDEase-like"/>
    <property type="match status" value="1"/>
</dbReference>
<comment type="caution">
    <text evidence="4">The sequence shown here is derived from an EMBL/GenBank/DDBJ whole genome shotgun (WGS) entry which is preliminary data.</text>
</comment>
<dbReference type="Gene3D" id="3.40.50.2300">
    <property type="match status" value="1"/>
</dbReference>
<feature type="modified residue" description="4-aspartylphosphate" evidence="1">
    <location>
        <position position="55"/>
    </location>
</feature>
<dbReference type="Pfam" id="PF13487">
    <property type="entry name" value="HD_5"/>
    <property type="match status" value="1"/>
</dbReference>
<dbReference type="InterPro" id="IPR003607">
    <property type="entry name" value="HD/PDEase_dom"/>
</dbReference>
<proteinExistence type="predicted"/>
<dbReference type="AlphaFoldDB" id="A0A426TZB8"/>
<dbReference type="PANTHER" id="PTHR45228">
    <property type="entry name" value="CYCLIC DI-GMP PHOSPHODIESTERASE TM_0186-RELATED"/>
    <property type="match status" value="1"/>
</dbReference>
<dbReference type="PROSITE" id="PS51832">
    <property type="entry name" value="HD_GYP"/>
    <property type="match status" value="1"/>
</dbReference>
<dbReference type="InterPro" id="IPR001789">
    <property type="entry name" value="Sig_transdc_resp-reg_receiver"/>
</dbReference>
<protein>
    <submittedName>
        <fullName evidence="4">Response regulator</fullName>
    </submittedName>
</protein>
<evidence type="ECO:0000313" key="4">
    <source>
        <dbReference type="EMBL" id="RRR71658.1"/>
    </source>
</evidence>
<dbReference type="InterPro" id="IPR011006">
    <property type="entry name" value="CheY-like_superfamily"/>
</dbReference>
<evidence type="ECO:0000256" key="1">
    <source>
        <dbReference type="PROSITE-ProRule" id="PRU00169"/>
    </source>
</evidence>
<name>A0A426TZB8_9CHLR</name>
<gene>
    <name evidence="4" type="ORF">EI684_11305</name>
</gene>
<reference evidence="4 5" key="1">
    <citation type="submission" date="2018-12" db="EMBL/GenBank/DDBJ databases">
        <title>Genome Sequence of Candidatus Viridilinea halotolerans isolated from saline sulfide-rich spring.</title>
        <authorList>
            <person name="Grouzdev D.S."/>
            <person name="Burganskaya E.I."/>
            <person name="Krutkina M.S."/>
            <person name="Sukhacheva M.V."/>
            <person name="Gorlenko V.M."/>
        </authorList>
    </citation>
    <scope>NUCLEOTIDE SEQUENCE [LARGE SCALE GENOMIC DNA]</scope>
    <source>
        <strain evidence="4">Chok-6</strain>
    </source>
</reference>
<evidence type="ECO:0000313" key="5">
    <source>
        <dbReference type="Proteomes" id="UP000280307"/>
    </source>
</evidence>
<dbReference type="InterPro" id="IPR037522">
    <property type="entry name" value="HD_GYP_dom"/>
</dbReference>
<dbReference type="SMART" id="SM00471">
    <property type="entry name" value="HDc"/>
    <property type="match status" value="1"/>
</dbReference>
<accession>A0A426TZB8</accession>
<keyword evidence="1" id="KW-0597">Phosphoprotein</keyword>
<feature type="domain" description="Response regulatory" evidence="2">
    <location>
        <begin position="6"/>
        <end position="122"/>
    </location>
</feature>
<dbReference type="InterPro" id="IPR052020">
    <property type="entry name" value="Cyclic_di-GMP/3'3'-cGAMP_PDE"/>
</dbReference>
<dbReference type="CDD" id="cd00077">
    <property type="entry name" value="HDc"/>
    <property type="match status" value="1"/>
</dbReference>